<comment type="caution">
    <text evidence="2">The sequence shown here is derived from an EMBL/GenBank/DDBJ whole genome shotgun (WGS) entry which is preliminary data.</text>
</comment>
<reference evidence="2 3" key="1">
    <citation type="submission" date="2017-03" db="EMBL/GenBank/DDBJ databases">
        <title>Genome sequence of Clostridium hungatei DSM 14427.</title>
        <authorList>
            <person name="Poehlein A."/>
            <person name="Daniel R."/>
        </authorList>
    </citation>
    <scope>NUCLEOTIDE SEQUENCE [LARGE SCALE GENOMIC DNA]</scope>
    <source>
        <strain evidence="2 3">DSM 14427</strain>
    </source>
</reference>
<dbReference type="InterPro" id="IPR036736">
    <property type="entry name" value="ACP-like_sf"/>
</dbReference>
<keyword evidence="3" id="KW-1185">Reference proteome</keyword>
<dbReference type="STRING" id="48256.CLHUN_10280"/>
<dbReference type="EMBL" id="MZGX01000005">
    <property type="protein sequence ID" value="OPX45141.1"/>
    <property type="molecule type" value="Genomic_DNA"/>
</dbReference>
<accession>A0A1V4SPF0</accession>
<sequence>MNIISEERLIELIGQYIKEGMTVTMESSLEDLGFDSYKFVKLVIDIEEEYGMEFTDDDLSYKKFDKVKYLYEHICS</sequence>
<evidence type="ECO:0000259" key="1">
    <source>
        <dbReference type="PROSITE" id="PS50075"/>
    </source>
</evidence>
<dbReference type="Proteomes" id="UP000191554">
    <property type="component" value="Unassembled WGS sequence"/>
</dbReference>
<dbReference type="Gene3D" id="1.10.1200.10">
    <property type="entry name" value="ACP-like"/>
    <property type="match status" value="1"/>
</dbReference>
<name>A0A1V4SPF0_RUMHU</name>
<dbReference type="RefSeq" id="WP_080063483.1">
    <property type="nucleotide sequence ID" value="NZ_MZGX01000005.1"/>
</dbReference>
<feature type="domain" description="Carrier" evidence="1">
    <location>
        <begin position="1"/>
        <end position="76"/>
    </location>
</feature>
<dbReference type="InterPro" id="IPR009081">
    <property type="entry name" value="PP-bd_ACP"/>
</dbReference>
<evidence type="ECO:0000313" key="2">
    <source>
        <dbReference type="EMBL" id="OPX45141.1"/>
    </source>
</evidence>
<dbReference type="Pfam" id="PF00550">
    <property type="entry name" value="PP-binding"/>
    <property type="match status" value="1"/>
</dbReference>
<gene>
    <name evidence="2" type="primary">acpP_4</name>
    <name evidence="2" type="ORF">CLHUN_10280</name>
</gene>
<proteinExistence type="predicted"/>
<protein>
    <submittedName>
        <fullName evidence="2">Acyl carrier protein</fullName>
    </submittedName>
</protein>
<dbReference type="PROSITE" id="PS50075">
    <property type="entry name" value="CARRIER"/>
    <property type="match status" value="1"/>
</dbReference>
<organism evidence="2 3">
    <name type="scientific">Ruminiclostridium hungatei</name>
    <name type="common">Clostridium hungatei</name>
    <dbReference type="NCBI Taxonomy" id="48256"/>
    <lineage>
        <taxon>Bacteria</taxon>
        <taxon>Bacillati</taxon>
        <taxon>Bacillota</taxon>
        <taxon>Clostridia</taxon>
        <taxon>Eubacteriales</taxon>
        <taxon>Oscillospiraceae</taxon>
        <taxon>Ruminiclostridium</taxon>
    </lineage>
</organism>
<dbReference type="AlphaFoldDB" id="A0A1V4SPF0"/>
<dbReference type="SUPFAM" id="SSF47336">
    <property type="entry name" value="ACP-like"/>
    <property type="match status" value="1"/>
</dbReference>
<evidence type="ECO:0000313" key="3">
    <source>
        <dbReference type="Proteomes" id="UP000191554"/>
    </source>
</evidence>